<name>A0ABD5XTR7_9EURY</name>
<dbReference type="InterPro" id="IPR006034">
    <property type="entry name" value="Asparaginase/glutaminase-like"/>
</dbReference>
<organism evidence="6 7">
    <name type="scientific">Halosimplex aquaticum</name>
    <dbReference type="NCBI Taxonomy" id="3026162"/>
    <lineage>
        <taxon>Archaea</taxon>
        <taxon>Methanobacteriati</taxon>
        <taxon>Methanobacteriota</taxon>
        <taxon>Stenosarchaea group</taxon>
        <taxon>Halobacteria</taxon>
        <taxon>Halobacteriales</taxon>
        <taxon>Haloarculaceae</taxon>
        <taxon>Halosimplex</taxon>
    </lineage>
</organism>
<protein>
    <submittedName>
        <fullName evidence="6">Asparaginase</fullName>
    </submittedName>
</protein>
<dbReference type="AlphaFoldDB" id="A0ABD5XTR7"/>
<dbReference type="InterPro" id="IPR027474">
    <property type="entry name" value="L-asparaginase_N"/>
</dbReference>
<dbReference type="SFLD" id="SFLDS00057">
    <property type="entry name" value="Glutaminase/Asparaginase"/>
    <property type="match status" value="1"/>
</dbReference>
<dbReference type="InterPro" id="IPR004550">
    <property type="entry name" value="AsnASE_II"/>
</dbReference>
<dbReference type="InterPro" id="IPR020827">
    <property type="entry name" value="Asparaginase/glutaminase_AS1"/>
</dbReference>
<dbReference type="Gene3D" id="3.40.50.1170">
    <property type="entry name" value="L-asparaginase, N-terminal domain"/>
    <property type="match status" value="1"/>
</dbReference>
<dbReference type="GeneID" id="78818727"/>
<dbReference type="Pfam" id="PF17763">
    <property type="entry name" value="Asparaginase_C"/>
    <property type="match status" value="1"/>
</dbReference>
<comment type="similarity">
    <text evidence="1">Belongs to the asparaginase 1 family.</text>
</comment>
<dbReference type="PRINTS" id="PR00139">
    <property type="entry name" value="ASNGLNASE"/>
</dbReference>
<accession>A0ABD5XTR7</accession>
<dbReference type="RefSeq" id="WP_274324112.1">
    <property type="nucleotide sequence ID" value="NZ_CP118158.1"/>
</dbReference>
<sequence>MEIVVLGTGGTIASTPGEGGATPAKSGEEIVSAVPEVEAYASVTVEQVAQTLSFEMDAATLESIADRVATLDDDPDVDAVAITHGTDTLEETAFYLDAAVAPETPVFLTGAQRRPDELSPDGPANLRTAFRAAREFSDRDCGGVFVAFNEEVHAARYVTKAHTSKLEAFESPGAGSVATVERDTVHVIRKPRSESPTIPARSLAPDVYVVQSGSAVGADLLEAALERDADGVVVEGTGLGNVTAGLGDTVANAADHVPVVVTSRCFDGSVVPVYGGDGGGETLHRHGAIFASNLPAHKARLALLLALSAYDDREKIREVFAAFR</sequence>
<dbReference type="InterPro" id="IPR040919">
    <property type="entry name" value="Asparaginase_C"/>
</dbReference>
<keyword evidence="2" id="KW-0378">Hydrolase</keyword>
<dbReference type="PROSITE" id="PS51732">
    <property type="entry name" value="ASN_GLN_ASE_3"/>
    <property type="match status" value="1"/>
</dbReference>
<dbReference type="InterPro" id="IPR027473">
    <property type="entry name" value="L-asparaginase_C"/>
</dbReference>
<dbReference type="CDD" id="cd08964">
    <property type="entry name" value="L-asparaginase_II"/>
    <property type="match status" value="1"/>
</dbReference>
<gene>
    <name evidence="6" type="ORF">ACFQMA_01390</name>
</gene>
<comment type="caution">
    <text evidence="6">The sequence shown here is derived from an EMBL/GenBank/DDBJ whole genome shotgun (WGS) entry which is preliminary data.</text>
</comment>
<evidence type="ECO:0000256" key="2">
    <source>
        <dbReference type="ARBA" id="ARBA00022801"/>
    </source>
</evidence>
<dbReference type="Gene3D" id="3.40.50.40">
    <property type="match status" value="1"/>
</dbReference>
<keyword evidence="7" id="KW-1185">Reference proteome</keyword>
<dbReference type="GO" id="GO:0004067">
    <property type="term" value="F:asparaginase activity"/>
    <property type="evidence" value="ECO:0007669"/>
    <property type="project" value="UniProtKB-UniRule"/>
</dbReference>
<evidence type="ECO:0000259" key="4">
    <source>
        <dbReference type="Pfam" id="PF00710"/>
    </source>
</evidence>
<feature type="domain" description="Asparaginase/glutaminase C-terminal" evidence="5">
    <location>
        <begin position="207"/>
        <end position="320"/>
    </location>
</feature>
<dbReference type="EMBL" id="JBHTAS010000001">
    <property type="protein sequence ID" value="MFC7138487.1"/>
    <property type="molecule type" value="Genomic_DNA"/>
</dbReference>
<dbReference type="Pfam" id="PF00710">
    <property type="entry name" value="Asparaginase"/>
    <property type="match status" value="1"/>
</dbReference>
<evidence type="ECO:0000256" key="3">
    <source>
        <dbReference type="PROSITE-ProRule" id="PRU10099"/>
    </source>
</evidence>
<evidence type="ECO:0000259" key="5">
    <source>
        <dbReference type="Pfam" id="PF17763"/>
    </source>
</evidence>
<proteinExistence type="inferred from homology"/>
<evidence type="ECO:0000313" key="6">
    <source>
        <dbReference type="EMBL" id="MFC7138487.1"/>
    </source>
</evidence>
<evidence type="ECO:0000256" key="1">
    <source>
        <dbReference type="ARBA" id="ARBA00010518"/>
    </source>
</evidence>
<dbReference type="SUPFAM" id="SSF53774">
    <property type="entry name" value="Glutaminase/Asparaginase"/>
    <property type="match status" value="1"/>
</dbReference>
<reference evidence="6 7" key="1">
    <citation type="journal article" date="2019" name="Int. J. Syst. Evol. Microbiol.">
        <title>The Global Catalogue of Microorganisms (GCM) 10K type strain sequencing project: providing services to taxonomists for standard genome sequencing and annotation.</title>
        <authorList>
            <consortium name="The Broad Institute Genomics Platform"/>
            <consortium name="The Broad Institute Genome Sequencing Center for Infectious Disease"/>
            <person name="Wu L."/>
            <person name="Ma J."/>
        </authorList>
    </citation>
    <scope>NUCLEOTIDE SEQUENCE [LARGE SCALE GENOMIC DNA]</scope>
    <source>
        <strain evidence="6 7">XZYJT29</strain>
    </source>
</reference>
<dbReference type="Proteomes" id="UP001596432">
    <property type="component" value="Unassembled WGS sequence"/>
</dbReference>
<dbReference type="PANTHER" id="PTHR11707:SF28">
    <property type="entry name" value="60 KDA LYSOPHOSPHOLIPASE"/>
    <property type="match status" value="1"/>
</dbReference>
<dbReference type="PANTHER" id="PTHR11707">
    <property type="entry name" value="L-ASPARAGINASE"/>
    <property type="match status" value="1"/>
</dbReference>
<dbReference type="InterPro" id="IPR036152">
    <property type="entry name" value="Asp/glu_Ase-like_sf"/>
</dbReference>
<evidence type="ECO:0000313" key="7">
    <source>
        <dbReference type="Proteomes" id="UP001596432"/>
    </source>
</evidence>
<feature type="domain" description="L-asparaginase N-terminal" evidence="4">
    <location>
        <begin position="3"/>
        <end position="191"/>
    </location>
</feature>
<feature type="active site" evidence="3">
    <location>
        <position position="11"/>
    </location>
</feature>
<dbReference type="SMART" id="SM00870">
    <property type="entry name" value="Asparaginase"/>
    <property type="match status" value="1"/>
</dbReference>
<dbReference type="PIRSF" id="PIRSF001220">
    <property type="entry name" value="L-ASNase_gatD"/>
    <property type="match status" value="1"/>
</dbReference>
<dbReference type="InterPro" id="IPR037152">
    <property type="entry name" value="L-asparaginase_N_sf"/>
</dbReference>
<dbReference type="PIRSF" id="PIRSF500176">
    <property type="entry name" value="L_ASNase"/>
    <property type="match status" value="1"/>
</dbReference>
<dbReference type="PROSITE" id="PS00144">
    <property type="entry name" value="ASN_GLN_ASE_1"/>
    <property type="match status" value="1"/>
</dbReference>